<reference evidence="1" key="1">
    <citation type="submission" date="2014-05" db="EMBL/GenBank/DDBJ databases">
        <title>Key roles for freshwater Actinobacteria revealed by deep metagenomic sequencing.</title>
        <authorList>
            <person name="Ghai R."/>
            <person name="Mizuno C.M."/>
            <person name="Picazo A."/>
            <person name="Camacho A."/>
            <person name="Rodriguez-Valera F."/>
        </authorList>
    </citation>
    <scope>NUCLEOTIDE SEQUENCE</scope>
</reference>
<protein>
    <recommendedName>
        <fullName evidence="2">YbjN domain-containing protein</fullName>
    </recommendedName>
</protein>
<accession>A0A094SDZ6</accession>
<dbReference type="SUPFAM" id="SSF69635">
    <property type="entry name" value="Type III secretory system chaperone-like"/>
    <property type="match status" value="1"/>
</dbReference>
<proteinExistence type="predicted"/>
<gene>
    <name evidence="1" type="ORF">GM50_14675</name>
</gene>
<dbReference type="InterPro" id="IPR019660">
    <property type="entry name" value="Put_sensory_transdc_reg_YbjN"/>
</dbReference>
<evidence type="ECO:0000313" key="1">
    <source>
        <dbReference type="EMBL" id="KGA16408.1"/>
    </source>
</evidence>
<sequence length="160" mass="17821">MAAIDPRVVIEEFLDSHDLEFDQKDPNTFLITLPGEKKLQTHCALIVGDHSLSINAFVIRKPDENIGAVHAWCMAKNAGMYGIAFAINELGDIFLVGRLPLAAVNDREIDRLVGAVLQYSDSSFNPLLELGFASSIRREWAWRVSRGESLSNLDAFKHLI</sequence>
<evidence type="ECO:0008006" key="2">
    <source>
        <dbReference type="Google" id="ProtNLM"/>
    </source>
</evidence>
<comment type="caution">
    <text evidence="1">The sequence shown here is derived from an EMBL/GenBank/DDBJ whole genome shotgun (WGS) entry which is preliminary data.</text>
</comment>
<dbReference type="Pfam" id="PF10722">
    <property type="entry name" value="YbjN"/>
    <property type="match status" value="1"/>
</dbReference>
<organism evidence="1">
    <name type="scientific">freshwater metagenome</name>
    <dbReference type="NCBI Taxonomy" id="449393"/>
    <lineage>
        <taxon>unclassified sequences</taxon>
        <taxon>metagenomes</taxon>
        <taxon>ecological metagenomes</taxon>
    </lineage>
</organism>
<dbReference type="AlphaFoldDB" id="A0A094SDZ6"/>
<name>A0A094SDZ6_9ZZZZ</name>
<dbReference type="Gene3D" id="3.30.1460.10">
    <property type="match status" value="1"/>
</dbReference>
<dbReference type="EMBL" id="JNSK01000067">
    <property type="protein sequence ID" value="KGA16408.1"/>
    <property type="molecule type" value="Genomic_DNA"/>
</dbReference>